<accession>A0A7V7PNX9</accession>
<proteinExistence type="predicted"/>
<evidence type="ECO:0008006" key="4">
    <source>
        <dbReference type="Google" id="ProtNLM"/>
    </source>
</evidence>
<evidence type="ECO:0000256" key="1">
    <source>
        <dbReference type="SAM" id="SignalP"/>
    </source>
</evidence>
<dbReference type="Proteomes" id="UP000432089">
    <property type="component" value="Unassembled WGS sequence"/>
</dbReference>
<reference evidence="2 3" key="1">
    <citation type="submission" date="2019-09" db="EMBL/GenBank/DDBJ databases">
        <title>YIM 132180 draft genome.</title>
        <authorList>
            <person name="Zhang K."/>
        </authorList>
    </citation>
    <scope>NUCLEOTIDE SEQUENCE [LARGE SCALE GENOMIC DNA]</scope>
    <source>
        <strain evidence="2 3">YIM 132180</strain>
    </source>
</reference>
<dbReference type="EMBL" id="VZDO01000009">
    <property type="protein sequence ID" value="KAB0679567.1"/>
    <property type="molecule type" value="Genomic_DNA"/>
</dbReference>
<organism evidence="2 3">
    <name type="scientific">Plantimonas leprariae</name>
    <dbReference type="NCBI Taxonomy" id="2615207"/>
    <lineage>
        <taxon>Bacteria</taxon>
        <taxon>Pseudomonadati</taxon>
        <taxon>Pseudomonadota</taxon>
        <taxon>Alphaproteobacteria</taxon>
        <taxon>Hyphomicrobiales</taxon>
        <taxon>Aurantimonadaceae</taxon>
        <taxon>Plantimonas</taxon>
    </lineage>
</organism>
<gene>
    <name evidence="2" type="ORF">F6X38_12135</name>
</gene>
<protein>
    <recommendedName>
        <fullName evidence="4">Lipoprotein</fullName>
    </recommendedName>
</protein>
<dbReference type="AlphaFoldDB" id="A0A7V7PNX9"/>
<comment type="caution">
    <text evidence="2">The sequence shown here is derived from an EMBL/GenBank/DDBJ whole genome shotgun (WGS) entry which is preliminary data.</text>
</comment>
<dbReference type="RefSeq" id="WP_150970091.1">
    <property type="nucleotide sequence ID" value="NZ_VZDO01000009.1"/>
</dbReference>
<feature type="chain" id="PRO_5031254938" description="Lipoprotein" evidence="1">
    <location>
        <begin position="20"/>
        <end position="172"/>
    </location>
</feature>
<name>A0A7V7PNX9_9HYPH</name>
<keyword evidence="1" id="KW-0732">Signal</keyword>
<keyword evidence="3" id="KW-1185">Reference proteome</keyword>
<dbReference type="PROSITE" id="PS51257">
    <property type="entry name" value="PROKAR_LIPOPROTEIN"/>
    <property type="match status" value="1"/>
</dbReference>
<sequence length="172" mass="18160">MPVLRPRIALALAAISALAACNSTREAADIPAAPHRPQSVDTEGVVPEYCPKISLRENTAILRKGEIGKQQYIASITQTTRECHVLNGELYLKVGVSGRVVAGPAGEGGTAALPIRVAVVSGADTLYSNRGTQSVAYAQGSPGRFVYVDEAIRVPEPPARNYAIFVGFDEGK</sequence>
<feature type="signal peptide" evidence="1">
    <location>
        <begin position="1"/>
        <end position="19"/>
    </location>
</feature>
<evidence type="ECO:0000313" key="2">
    <source>
        <dbReference type="EMBL" id="KAB0679567.1"/>
    </source>
</evidence>
<evidence type="ECO:0000313" key="3">
    <source>
        <dbReference type="Proteomes" id="UP000432089"/>
    </source>
</evidence>